<sequence>MERERKSAESAIEVEVVKNAEPAIQSRALGHGQFSEQELAALRQRYPLLANASNEKLHELNKRVLRKLDWRFLPCITMMLLMAYLDRINVANARLAGMQDDLGMSDVQWSAGISLFYVGYIISQIPGNIMIAKGKPRILLPAVMLGWSVVTICMPAVKTAWGFMLCRFLIGFCEGPFLPGVALLSSSWYTREESPLRMAIWHAGNIVSNGFSGLLAAVILGNMEGIASLRAWRWFFILEGIASIAVGLIGLWGIPNFPNNTGAYFFTEEESQMAQYRALVTAGGMSEDDEGDYWGGFVLAIKDPMSWFFVVIHFGLMVASAFKDFFPSIVKTLGFNQTVTYLIQAPPYIFAYFVTLVVSWSSGRNLEHCYHIVGAMVAAMGGAILMISTLNVGARYFSLFLLCTGPFIGLNIHVPWEAAVVPRPRTKRAALIALANCTASVSNWFTPYFFLRTQEPRYQTGGGCLIVGCGVTIIACIATRYYCKHQNKKMDSQDEQIGEVTTWRMVL</sequence>
<evidence type="ECO:0000313" key="9">
    <source>
        <dbReference type="Proteomes" id="UP000654918"/>
    </source>
</evidence>
<feature type="transmembrane region" description="Helical" evidence="6">
    <location>
        <begin position="463"/>
        <end position="482"/>
    </location>
</feature>
<comment type="subcellular location">
    <subcellularLocation>
        <location evidence="1">Membrane</location>
        <topology evidence="1">Multi-pass membrane protein</topology>
    </subcellularLocation>
</comment>
<dbReference type="EMBL" id="WIGO01000459">
    <property type="protein sequence ID" value="KAF6811598.1"/>
    <property type="molecule type" value="Genomic_DNA"/>
</dbReference>
<evidence type="ECO:0000256" key="6">
    <source>
        <dbReference type="SAM" id="Phobius"/>
    </source>
</evidence>
<keyword evidence="4 6" id="KW-1133">Transmembrane helix</keyword>
<dbReference type="GO" id="GO:0022857">
    <property type="term" value="F:transmembrane transporter activity"/>
    <property type="evidence" value="ECO:0007669"/>
    <property type="project" value="InterPro"/>
</dbReference>
<reference evidence="8" key="1">
    <citation type="journal article" date="2020" name="Phytopathology">
        <title>Genome Sequence Resources of Colletotrichum truncatum, C. plurivorum, C. musicola, and C. sojae: Four Species Pathogenic to Soybean (Glycine max).</title>
        <authorList>
            <person name="Rogerio F."/>
            <person name="Boufleur T.R."/>
            <person name="Ciampi-Guillardi M."/>
            <person name="Sukno S.A."/>
            <person name="Thon M.R."/>
            <person name="Massola Junior N.S."/>
            <person name="Baroncelli R."/>
        </authorList>
    </citation>
    <scope>NUCLEOTIDE SEQUENCE</scope>
    <source>
        <strain evidence="8">LFN00145</strain>
    </source>
</reference>
<dbReference type="Proteomes" id="UP000654918">
    <property type="component" value="Unassembled WGS sequence"/>
</dbReference>
<comment type="caution">
    <text evidence="8">The sequence shown here is derived from an EMBL/GenBank/DDBJ whole genome shotgun (WGS) entry which is preliminary data.</text>
</comment>
<feature type="transmembrane region" description="Helical" evidence="6">
    <location>
        <begin position="232"/>
        <end position="254"/>
    </location>
</feature>
<evidence type="ECO:0000256" key="5">
    <source>
        <dbReference type="ARBA" id="ARBA00023136"/>
    </source>
</evidence>
<feature type="transmembrane region" description="Helical" evidence="6">
    <location>
        <begin position="68"/>
        <end position="85"/>
    </location>
</feature>
<feature type="domain" description="Major facilitator superfamily (MFS) profile" evidence="7">
    <location>
        <begin position="72"/>
        <end position="487"/>
    </location>
</feature>
<keyword evidence="3 6" id="KW-0812">Transmembrane</keyword>
<accession>A0A8H6JFA3</accession>
<dbReference type="SUPFAM" id="SSF103473">
    <property type="entry name" value="MFS general substrate transporter"/>
    <property type="match status" value="1"/>
</dbReference>
<feature type="transmembrane region" description="Helical" evidence="6">
    <location>
        <begin position="307"/>
        <end position="326"/>
    </location>
</feature>
<proteinExistence type="predicted"/>
<gene>
    <name evidence="8" type="ORF">CPLU01_15082</name>
</gene>
<feature type="transmembrane region" description="Helical" evidence="6">
    <location>
        <begin position="397"/>
        <end position="416"/>
    </location>
</feature>
<keyword evidence="5 6" id="KW-0472">Membrane</keyword>
<keyword evidence="2" id="KW-0813">Transport</keyword>
<feature type="transmembrane region" description="Helical" evidence="6">
    <location>
        <begin position="428"/>
        <end position="451"/>
    </location>
</feature>
<dbReference type="FunFam" id="1.20.1250.20:FF:000057">
    <property type="entry name" value="MFS general substrate transporter"/>
    <property type="match status" value="1"/>
</dbReference>
<dbReference type="PROSITE" id="PS50850">
    <property type="entry name" value="MFS"/>
    <property type="match status" value="1"/>
</dbReference>
<dbReference type="InterPro" id="IPR020846">
    <property type="entry name" value="MFS_dom"/>
</dbReference>
<evidence type="ECO:0000256" key="3">
    <source>
        <dbReference type="ARBA" id="ARBA00022692"/>
    </source>
</evidence>
<dbReference type="InterPro" id="IPR036259">
    <property type="entry name" value="MFS_trans_sf"/>
</dbReference>
<evidence type="ECO:0000256" key="1">
    <source>
        <dbReference type="ARBA" id="ARBA00004141"/>
    </source>
</evidence>
<dbReference type="GO" id="GO:0016020">
    <property type="term" value="C:membrane"/>
    <property type="evidence" value="ECO:0007669"/>
    <property type="project" value="UniProtKB-SubCell"/>
</dbReference>
<evidence type="ECO:0000256" key="2">
    <source>
        <dbReference type="ARBA" id="ARBA00022448"/>
    </source>
</evidence>
<keyword evidence="9" id="KW-1185">Reference proteome</keyword>
<dbReference type="Gene3D" id="1.20.1250.20">
    <property type="entry name" value="MFS general substrate transporter like domains"/>
    <property type="match status" value="2"/>
</dbReference>
<dbReference type="AlphaFoldDB" id="A0A8H6JFA3"/>
<evidence type="ECO:0000313" key="8">
    <source>
        <dbReference type="EMBL" id="KAF6811598.1"/>
    </source>
</evidence>
<protein>
    <submittedName>
        <fullName evidence="8">Major facilitator superfamily transporter</fullName>
    </submittedName>
</protein>
<dbReference type="Pfam" id="PF07690">
    <property type="entry name" value="MFS_1"/>
    <property type="match status" value="1"/>
</dbReference>
<dbReference type="PANTHER" id="PTHR43791">
    <property type="entry name" value="PERMEASE-RELATED"/>
    <property type="match status" value="1"/>
</dbReference>
<feature type="transmembrane region" description="Helical" evidence="6">
    <location>
        <begin position="370"/>
        <end position="390"/>
    </location>
</feature>
<name>A0A8H6JFA3_9PEZI</name>
<feature type="transmembrane region" description="Helical" evidence="6">
    <location>
        <begin position="199"/>
        <end position="220"/>
    </location>
</feature>
<feature type="transmembrane region" description="Helical" evidence="6">
    <location>
        <begin position="138"/>
        <end position="157"/>
    </location>
</feature>
<dbReference type="InterPro" id="IPR011701">
    <property type="entry name" value="MFS"/>
</dbReference>
<evidence type="ECO:0000256" key="4">
    <source>
        <dbReference type="ARBA" id="ARBA00022989"/>
    </source>
</evidence>
<feature type="transmembrane region" description="Helical" evidence="6">
    <location>
        <begin position="338"/>
        <end position="358"/>
    </location>
</feature>
<organism evidence="8 9">
    <name type="scientific">Colletotrichum plurivorum</name>
    <dbReference type="NCBI Taxonomy" id="2175906"/>
    <lineage>
        <taxon>Eukaryota</taxon>
        <taxon>Fungi</taxon>
        <taxon>Dikarya</taxon>
        <taxon>Ascomycota</taxon>
        <taxon>Pezizomycotina</taxon>
        <taxon>Sordariomycetes</taxon>
        <taxon>Hypocreomycetidae</taxon>
        <taxon>Glomerellales</taxon>
        <taxon>Glomerellaceae</taxon>
        <taxon>Colletotrichum</taxon>
        <taxon>Colletotrichum orchidearum species complex</taxon>
    </lineage>
</organism>
<evidence type="ECO:0000259" key="7">
    <source>
        <dbReference type="PROSITE" id="PS50850"/>
    </source>
</evidence>
<feature type="transmembrane region" description="Helical" evidence="6">
    <location>
        <begin position="107"/>
        <end position="126"/>
    </location>
</feature>
<dbReference type="PANTHER" id="PTHR43791:SF13">
    <property type="entry name" value="MAJOR FACILITATOR SUPERFAMILY (MFS) PROFILE DOMAIN-CONTAINING PROTEIN"/>
    <property type="match status" value="1"/>
</dbReference>